<feature type="transmembrane region" description="Helical" evidence="1">
    <location>
        <begin position="67"/>
        <end position="91"/>
    </location>
</feature>
<dbReference type="PANTHER" id="PTHR34220:SF7">
    <property type="entry name" value="SENSOR HISTIDINE KINASE YPDA"/>
    <property type="match status" value="1"/>
</dbReference>
<reference evidence="4" key="1">
    <citation type="journal article" date="2019" name="Int. J. Syst. Evol. Microbiol.">
        <title>The Global Catalogue of Microorganisms (GCM) 10K type strain sequencing project: providing services to taxonomists for standard genome sequencing and annotation.</title>
        <authorList>
            <consortium name="The Broad Institute Genomics Platform"/>
            <consortium name="The Broad Institute Genome Sequencing Center for Infectious Disease"/>
            <person name="Wu L."/>
            <person name="Ma J."/>
        </authorList>
    </citation>
    <scope>NUCLEOTIDE SEQUENCE [LARGE SCALE GENOMIC DNA]</scope>
    <source>
        <strain evidence="4">CCUG 63418</strain>
    </source>
</reference>
<dbReference type="GO" id="GO:0004673">
    <property type="term" value="F:protein histidine kinase activity"/>
    <property type="evidence" value="ECO:0007669"/>
    <property type="project" value="UniProtKB-EC"/>
</dbReference>
<proteinExistence type="predicted"/>
<dbReference type="PANTHER" id="PTHR34220">
    <property type="entry name" value="SENSOR HISTIDINE KINASE YPDA"/>
    <property type="match status" value="1"/>
</dbReference>
<name>A0ABW2YZV3_9SPHI</name>
<evidence type="ECO:0000259" key="2">
    <source>
        <dbReference type="Pfam" id="PF06580"/>
    </source>
</evidence>
<feature type="domain" description="Signal transduction histidine kinase internal region" evidence="2">
    <location>
        <begin position="154"/>
        <end position="232"/>
    </location>
</feature>
<keyword evidence="1" id="KW-0472">Membrane</keyword>
<dbReference type="Pfam" id="PF06580">
    <property type="entry name" value="His_kinase"/>
    <property type="match status" value="1"/>
</dbReference>
<keyword evidence="3" id="KW-0418">Kinase</keyword>
<dbReference type="Proteomes" id="UP001596958">
    <property type="component" value="Unassembled WGS sequence"/>
</dbReference>
<evidence type="ECO:0000313" key="3">
    <source>
        <dbReference type="EMBL" id="MFD0751907.1"/>
    </source>
</evidence>
<evidence type="ECO:0000313" key="4">
    <source>
        <dbReference type="Proteomes" id="UP001596958"/>
    </source>
</evidence>
<dbReference type="InterPro" id="IPR050640">
    <property type="entry name" value="Bact_2-comp_sensor_kinase"/>
</dbReference>
<sequence>MKKGFQIFWHIFIWLSLISFILFAIRNSGMSVHTVLVLFALYGAINISLFYLNYLVLIPRFLNSKNYALYAATVLIIVIAYGQAKYGIALIFPNDVLVRSSNGISAVMSFWQYFVSTTVTGLMFIFLSIVLKFSIDWFLNERIQRDLENQRLTAELAFLKSQINPHFLFNSLNSIYSLAYQKSENTPGAILKLSEIMRYMLYESNDNKVALEKELLYLQNYIDLQKIRFGKKAFIDFKIEGEVGDQRIVPLLLIAFIENAFKHGVASDAATAIKLLIKIDATSLYFFIQNKKHTDNRDASGGIGLSNVKRRLDLLYPRKYSLEIRDEIDTYTCELSLVL</sequence>
<dbReference type="RefSeq" id="WP_377102215.1">
    <property type="nucleotide sequence ID" value="NZ_JBHTHU010000021.1"/>
</dbReference>
<keyword evidence="1" id="KW-1133">Transmembrane helix</keyword>
<keyword evidence="4" id="KW-1185">Reference proteome</keyword>
<organism evidence="3 4">
    <name type="scientific">Mucilaginibacter calamicampi</name>
    <dbReference type="NCBI Taxonomy" id="1302352"/>
    <lineage>
        <taxon>Bacteria</taxon>
        <taxon>Pseudomonadati</taxon>
        <taxon>Bacteroidota</taxon>
        <taxon>Sphingobacteriia</taxon>
        <taxon>Sphingobacteriales</taxon>
        <taxon>Sphingobacteriaceae</taxon>
        <taxon>Mucilaginibacter</taxon>
    </lineage>
</organism>
<keyword evidence="1" id="KW-0812">Transmembrane</keyword>
<dbReference type="InterPro" id="IPR010559">
    <property type="entry name" value="Sig_transdc_His_kin_internal"/>
</dbReference>
<feature type="transmembrane region" description="Helical" evidence="1">
    <location>
        <begin position="111"/>
        <end position="135"/>
    </location>
</feature>
<dbReference type="EMBL" id="JBHTHU010000021">
    <property type="protein sequence ID" value="MFD0751907.1"/>
    <property type="molecule type" value="Genomic_DNA"/>
</dbReference>
<feature type="transmembrane region" description="Helical" evidence="1">
    <location>
        <begin position="31"/>
        <end position="55"/>
    </location>
</feature>
<protein>
    <submittedName>
        <fullName evidence="3">Sensor histidine kinase</fullName>
        <ecNumber evidence="3">2.7.13.3</ecNumber>
    </submittedName>
</protein>
<comment type="caution">
    <text evidence="3">The sequence shown here is derived from an EMBL/GenBank/DDBJ whole genome shotgun (WGS) entry which is preliminary data.</text>
</comment>
<keyword evidence="3" id="KW-0808">Transferase</keyword>
<feature type="transmembrane region" description="Helical" evidence="1">
    <location>
        <begin position="7"/>
        <end position="25"/>
    </location>
</feature>
<evidence type="ECO:0000256" key="1">
    <source>
        <dbReference type="SAM" id="Phobius"/>
    </source>
</evidence>
<dbReference type="SUPFAM" id="SSF55874">
    <property type="entry name" value="ATPase domain of HSP90 chaperone/DNA topoisomerase II/histidine kinase"/>
    <property type="match status" value="1"/>
</dbReference>
<dbReference type="InterPro" id="IPR036890">
    <property type="entry name" value="HATPase_C_sf"/>
</dbReference>
<accession>A0ABW2YZV3</accession>
<gene>
    <name evidence="3" type="ORF">ACFQZS_17270</name>
</gene>
<dbReference type="EC" id="2.7.13.3" evidence="3"/>
<dbReference type="Gene3D" id="3.30.565.10">
    <property type="entry name" value="Histidine kinase-like ATPase, C-terminal domain"/>
    <property type="match status" value="1"/>
</dbReference>